<keyword evidence="7" id="KW-0998">Cell outer membrane</keyword>
<reference evidence="8" key="1">
    <citation type="submission" date="2023-03" db="EMBL/GenBank/DDBJ databases">
        <title>Chitinimonas shenzhenensis gen. nov., sp. nov., a novel member of family Burkholderiaceae isolated from activated sludge collected in Shen Zhen, China.</title>
        <authorList>
            <person name="Wang X."/>
        </authorList>
    </citation>
    <scope>NUCLEOTIDE SEQUENCE</scope>
    <source>
        <strain evidence="8">DQS-5</strain>
    </source>
</reference>
<accession>A0ABT7E3I7</accession>
<dbReference type="Gene3D" id="1.20.1600.10">
    <property type="entry name" value="Outer membrane efflux proteins (OEP)"/>
    <property type="match status" value="1"/>
</dbReference>
<evidence type="ECO:0000256" key="1">
    <source>
        <dbReference type="ARBA" id="ARBA00004442"/>
    </source>
</evidence>
<dbReference type="InterPro" id="IPR051906">
    <property type="entry name" value="TolC-like"/>
</dbReference>
<proteinExistence type="inferred from homology"/>
<protein>
    <submittedName>
        <fullName evidence="8">TolC family protein</fullName>
    </submittedName>
</protein>
<evidence type="ECO:0000256" key="3">
    <source>
        <dbReference type="ARBA" id="ARBA00022448"/>
    </source>
</evidence>
<keyword evidence="6" id="KW-0472">Membrane</keyword>
<keyword evidence="5" id="KW-0812">Transmembrane</keyword>
<comment type="caution">
    <text evidence="8">The sequence shown here is derived from an EMBL/GenBank/DDBJ whole genome shotgun (WGS) entry which is preliminary data.</text>
</comment>
<dbReference type="SUPFAM" id="SSF56954">
    <property type="entry name" value="Outer membrane efflux proteins (OEP)"/>
    <property type="match status" value="1"/>
</dbReference>
<dbReference type="EMBL" id="JARRAF010000059">
    <property type="protein sequence ID" value="MDK2126871.1"/>
    <property type="molecule type" value="Genomic_DNA"/>
</dbReference>
<gene>
    <name evidence="8" type="ORF">PZA18_22775</name>
</gene>
<keyword evidence="3" id="KW-0813">Transport</keyword>
<keyword evidence="9" id="KW-1185">Reference proteome</keyword>
<comment type="subcellular location">
    <subcellularLocation>
        <location evidence="1">Cell outer membrane</location>
    </subcellularLocation>
</comment>
<sequence length="440" mass="47301">MHIRFAGWMAVALLCGAQAETLEQAWQAALADNPALQGEVQRRQAAEARQAAAQALDWPTLVAAGGAQHLSSAPQAELDLSPLGQRLAGTPQAGLARLLPSSVAVPLAERDLALAELKLSYPLYTGGRIGALQAAAGANSELARAGEHTARQTLKLAVAESYLNVLRAEAALDVATHYRNSLQRHRQDVVAMEAKGLAAPVERMTAEVALADAERRLIDARQAGEIGRAAYNRQLARPADAPVRLEPVVLTSYQLPADAAERALRQRPELAALQSGGEVLRQQAGATRAEDAPQVAVEAMHLRWRGLPTTDTHTSAIGLVMRWHLFDGGQKRQQAAALSLEAQALESRREDAKAAVLLEVRQSTLAENAARQRLAVSEAGDALAAESLRLMRSRYQQGVATQTEVLAAETRLADARRALLDARYDLQLARLRLQRAIGEL</sequence>
<evidence type="ECO:0000256" key="6">
    <source>
        <dbReference type="ARBA" id="ARBA00023136"/>
    </source>
</evidence>
<dbReference type="InterPro" id="IPR003423">
    <property type="entry name" value="OMP_efflux"/>
</dbReference>
<evidence type="ECO:0000313" key="8">
    <source>
        <dbReference type="EMBL" id="MDK2126871.1"/>
    </source>
</evidence>
<dbReference type="PANTHER" id="PTHR30026:SF20">
    <property type="entry name" value="OUTER MEMBRANE PROTEIN TOLC"/>
    <property type="match status" value="1"/>
</dbReference>
<evidence type="ECO:0000256" key="5">
    <source>
        <dbReference type="ARBA" id="ARBA00022692"/>
    </source>
</evidence>
<dbReference type="Pfam" id="PF02321">
    <property type="entry name" value="OEP"/>
    <property type="match status" value="2"/>
</dbReference>
<keyword evidence="4" id="KW-1134">Transmembrane beta strand</keyword>
<dbReference type="Proteomes" id="UP001172778">
    <property type="component" value="Unassembled WGS sequence"/>
</dbReference>
<name>A0ABT7E3I7_9NEIS</name>
<evidence type="ECO:0000313" key="9">
    <source>
        <dbReference type="Proteomes" id="UP001172778"/>
    </source>
</evidence>
<evidence type="ECO:0000256" key="4">
    <source>
        <dbReference type="ARBA" id="ARBA00022452"/>
    </source>
</evidence>
<evidence type="ECO:0000256" key="2">
    <source>
        <dbReference type="ARBA" id="ARBA00007613"/>
    </source>
</evidence>
<evidence type="ECO:0000256" key="7">
    <source>
        <dbReference type="ARBA" id="ARBA00023237"/>
    </source>
</evidence>
<comment type="similarity">
    <text evidence="2">Belongs to the outer membrane factor (OMF) (TC 1.B.17) family.</text>
</comment>
<dbReference type="PANTHER" id="PTHR30026">
    <property type="entry name" value="OUTER MEMBRANE PROTEIN TOLC"/>
    <property type="match status" value="1"/>
</dbReference>
<dbReference type="RefSeq" id="WP_284103192.1">
    <property type="nucleotide sequence ID" value="NZ_JARRAF010000059.1"/>
</dbReference>
<organism evidence="8 9">
    <name type="scientific">Parachitinimonas caeni</name>
    <dbReference type="NCBI Taxonomy" id="3031301"/>
    <lineage>
        <taxon>Bacteria</taxon>
        <taxon>Pseudomonadati</taxon>
        <taxon>Pseudomonadota</taxon>
        <taxon>Betaproteobacteria</taxon>
        <taxon>Neisseriales</taxon>
        <taxon>Chitinibacteraceae</taxon>
        <taxon>Parachitinimonas</taxon>
    </lineage>
</organism>